<protein>
    <recommendedName>
        <fullName evidence="5">Lipoprotein LpqB beta-propeller domain-containing protein</fullName>
    </recommendedName>
</protein>
<feature type="region of interest" description="Disordered" evidence="1">
    <location>
        <begin position="76"/>
        <end position="99"/>
    </location>
</feature>
<sequence>MTTDDLTARLERALGLQEQHEGDVRPDAAALADLHDRVARGRRGRLASHAAVAAAVVGVLGVAGWFGLQARTVPQPAHTPTPSVTAAPTPAPTPAPSAVASAAPLEPVALPGLPPMFRAPEGLLEQTGPGWFLLAYASGLYEPPAGDGERHALVVSAPTGELYHLLDVAPGGVTPVRWSAPGTARAVVWDGQGESRVGTVDLRTGDVVVDDRLPASAEWVGMSGADELWLAASWDDATDGTLHVLPAQGPGRRLDVALWSATVAPDGRTVVGAGPGGVVEAVDVATGRRTTPATPPGQTCHVVGWLDATGVMASCVDPQPDPPTSRWNHDEHGGQVVRLDVTGGPARTLTTLGPDGVVPWTGQHVRDGVLVASSAPLLSSTDCYEFCYGGAYLWTGSDVREVTTSVDLGDDVCEVRAGGAGLLLRTGDLCYEETTGSQWWTVEEATGATRLVGPAVESDLGIGAYAAVERS</sequence>
<accession>A0ABQ4DNH9</accession>
<keyword evidence="2" id="KW-0472">Membrane</keyword>
<evidence type="ECO:0000313" key="3">
    <source>
        <dbReference type="EMBL" id="GIG40907.1"/>
    </source>
</evidence>
<keyword evidence="4" id="KW-1185">Reference proteome</keyword>
<evidence type="ECO:0000313" key="4">
    <source>
        <dbReference type="Proteomes" id="UP000614741"/>
    </source>
</evidence>
<feature type="transmembrane region" description="Helical" evidence="2">
    <location>
        <begin position="46"/>
        <end position="68"/>
    </location>
</feature>
<proteinExistence type="predicted"/>
<dbReference type="Proteomes" id="UP000614741">
    <property type="component" value="Unassembled WGS sequence"/>
</dbReference>
<organism evidence="3 4">
    <name type="scientific">Cellulomonas phragmiteti</name>
    <dbReference type="NCBI Taxonomy" id="478780"/>
    <lineage>
        <taxon>Bacteria</taxon>
        <taxon>Bacillati</taxon>
        <taxon>Actinomycetota</taxon>
        <taxon>Actinomycetes</taxon>
        <taxon>Micrococcales</taxon>
        <taxon>Cellulomonadaceae</taxon>
        <taxon>Cellulomonas</taxon>
    </lineage>
</organism>
<dbReference type="InterPro" id="IPR011044">
    <property type="entry name" value="Quino_amine_DH_bsu"/>
</dbReference>
<feature type="compositionally biased region" description="Low complexity" evidence="1">
    <location>
        <begin position="76"/>
        <end position="88"/>
    </location>
</feature>
<name>A0ABQ4DNH9_9CELL</name>
<dbReference type="SUPFAM" id="SSF50969">
    <property type="entry name" value="YVTN repeat-like/Quinoprotein amine dehydrogenase"/>
    <property type="match status" value="1"/>
</dbReference>
<reference evidence="3 4" key="1">
    <citation type="submission" date="2021-01" db="EMBL/GenBank/DDBJ databases">
        <title>Whole genome shotgun sequence of Cellulomonas phragmiteti NBRC 110785.</title>
        <authorList>
            <person name="Komaki H."/>
            <person name="Tamura T."/>
        </authorList>
    </citation>
    <scope>NUCLEOTIDE SEQUENCE [LARGE SCALE GENOMIC DNA]</scope>
    <source>
        <strain evidence="3 4">NBRC 110785</strain>
    </source>
</reference>
<evidence type="ECO:0000256" key="1">
    <source>
        <dbReference type="SAM" id="MobiDB-lite"/>
    </source>
</evidence>
<comment type="caution">
    <text evidence="3">The sequence shown here is derived from an EMBL/GenBank/DDBJ whole genome shotgun (WGS) entry which is preliminary data.</text>
</comment>
<keyword evidence="2" id="KW-1133">Transmembrane helix</keyword>
<dbReference type="RefSeq" id="WP_203675028.1">
    <property type="nucleotide sequence ID" value="NZ_BONP01000017.1"/>
</dbReference>
<dbReference type="EMBL" id="BONP01000017">
    <property type="protein sequence ID" value="GIG40907.1"/>
    <property type="molecule type" value="Genomic_DNA"/>
</dbReference>
<evidence type="ECO:0000256" key="2">
    <source>
        <dbReference type="SAM" id="Phobius"/>
    </source>
</evidence>
<keyword evidence="2" id="KW-0812">Transmembrane</keyword>
<evidence type="ECO:0008006" key="5">
    <source>
        <dbReference type="Google" id="ProtNLM"/>
    </source>
</evidence>
<gene>
    <name evidence="3" type="ORF">Cph01nite_26690</name>
</gene>